<name>A0A0N1H9G4_9EURO</name>
<keyword evidence="5 7" id="KW-0804">Transcription</keyword>
<feature type="coiled-coil region" evidence="8">
    <location>
        <begin position="108"/>
        <end position="135"/>
    </location>
</feature>
<evidence type="ECO:0000256" key="5">
    <source>
        <dbReference type="ARBA" id="ARBA00023163"/>
    </source>
</evidence>
<dbReference type="Pfam" id="PF07544">
    <property type="entry name" value="Med9"/>
    <property type="match status" value="1"/>
</dbReference>
<dbReference type="STRING" id="1664694.A0A0N1H9G4"/>
<comment type="caution">
    <text evidence="10">The sequence shown here is derived from an EMBL/GenBank/DDBJ whole genome shotgun (WGS) entry which is preliminary data.</text>
</comment>
<keyword evidence="4 7" id="KW-0010">Activator</keyword>
<evidence type="ECO:0000256" key="3">
    <source>
        <dbReference type="ARBA" id="ARBA00023015"/>
    </source>
</evidence>
<comment type="subunit">
    <text evidence="7">Component of the Mediator complex.</text>
</comment>
<dbReference type="VEuPathDB" id="FungiDB:AB675_8794"/>
<dbReference type="GeneID" id="28741150"/>
<evidence type="ECO:0000256" key="8">
    <source>
        <dbReference type="SAM" id="Coils"/>
    </source>
</evidence>
<dbReference type="OrthoDB" id="5414694at2759"/>
<dbReference type="GO" id="GO:0016592">
    <property type="term" value="C:mediator complex"/>
    <property type="evidence" value="ECO:0007669"/>
    <property type="project" value="InterPro"/>
</dbReference>
<dbReference type="InterPro" id="IPR011425">
    <property type="entry name" value="Med9"/>
</dbReference>
<evidence type="ECO:0000256" key="6">
    <source>
        <dbReference type="ARBA" id="ARBA00023242"/>
    </source>
</evidence>
<comment type="subcellular location">
    <subcellularLocation>
        <location evidence="1 7">Nucleus</location>
    </subcellularLocation>
</comment>
<feature type="compositionally biased region" description="Low complexity" evidence="9">
    <location>
        <begin position="55"/>
        <end position="74"/>
    </location>
</feature>
<evidence type="ECO:0000256" key="4">
    <source>
        <dbReference type="ARBA" id="ARBA00023159"/>
    </source>
</evidence>
<dbReference type="EMBL" id="LFJN01000003">
    <property type="protein sequence ID" value="KPI44250.1"/>
    <property type="molecule type" value="Genomic_DNA"/>
</dbReference>
<dbReference type="AlphaFoldDB" id="A0A0N1H9G4"/>
<comment type="function">
    <text evidence="7">Component of the Mediator complex, a coactivator involved in the regulated transcription of nearly all RNA polymerase II-dependent genes. Mediator functions as a bridge to convey information from gene-specific regulatory proteins to the basal RNA polymerase II transcription machinery. Mediator is recruited to promoters by direct interactions with regulatory proteins and serves as a scaffold for the assembly of a functional preinitiation complex with RNA polymerase II and the general transcription factors.</text>
</comment>
<protein>
    <recommendedName>
        <fullName evidence="7">Mediator of RNA polymerase II transcription subunit 9</fullName>
    </recommendedName>
    <alternativeName>
        <fullName evidence="7">Mediator complex subunit 9</fullName>
    </alternativeName>
</protein>
<evidence type="ECO:0000313" key="11">
    <source>
        <dbReference type="Proteomes" id="UP000038010"/>
    </source>
</evidence>
<evidence type="ECO:0000256" key="7">
    <source>
        <dbReference type="RuleBase" id="RU364145"/>
    </source>
</evidence>
<organism evidence="10 11">
    <name type="scientific">Cyphellophora attinorum</name>
    <dbReference type="NCBI Taxonomy" id="1664694"/>
    <lineage>
        <taxon>Eukaryota</taxon>
        <taxon>Fungi</taxon>
        <taxon>Dikarya</taxon>
        <taxon>Ascomycota</taxon>
        <taxon>Pezizomycotina</taxon>
        <taxon>Eurotiomycetes</taxon>
        <taxon>Chaetothyriomycetidae</taxon>
        <taxon>Chaetothyriales</taxon>
        <taxon>Cyphellophoraceae</taxon>
        <taxon>Cyphellophora</taxon>
    </lineage>
</organism>
<comment type="similarity">
    <text evidence="2 7">Belongs to the Mediator complex subunit 9 family.</text>
</comment>
<gene>
    <name evidence="7" type="primary">MED9</name>
    <name evidence="10" type="ORF">AB675_8794</name>
</gene>
<evidence type="ECO:0000256" key="2">
    <source>
        <dbReference type="ARBA" id="ARBA00008089"/>
    </source>
</evidence>
<dbReference type="Proteomes" id="UP000038010">
    <property type="component" value="Unassembled WGS sequence"/>
</dbReference>
<keyword evidence="11" id="KW-1185">Reference proteome</keyword>
<evidence type="ECO:0000256" key="9">
    <source>
        <dbReference type="SAM" id="MobiDB-lite"/>
    </source>
</evidence>
<evidence type="ECO:0000256" key="1">
    <source>
        <dbReference type="ARBA" id="ARBA00004123"/>
    </source>
</evidence>
<dbReference type="GO" id="GO:0003712">
    <property type="term" value="F:transcription coregulator activity"/>
    <property type="evidence" value="ECO:0007669"/>
    <property type="project" value="InterPro"/>
</dbReference>
<keyword evidence="3 7" id="KW-0805">Transcription regulation</keyword>
<keyword evidence="6 7" id="KW-0539">Nucleus</keyword>
<dbReference type="RefSeq" id="XP_018004213.1">
    <property type="nucleotide sequence ID" value="XM_018149271.1"/>
</dbReference>
<proteinExistence type="inferred from homology"/>
<reference evidence="10 11" key="1">
    <citation type="submission" date="2015-06" db="EMBL/GenBank/DDBJ databases">
        <title>Draft genome of the ant-associated black yeast Phialophora attae CBS 131958.</title>
        <authorList>
            <person name="Moreno L.F."/>
            <person name="Stielow B.J."/>
            <person name="de Hoog S."/>
            <person name="Vicente V.A."/>
            <person name="Weiss V.A."/>
            <person name="de Vries M."/>
            <person name="Cruz L.M."/>
            <person name="Souza E.M."/>
        </authorList>
    </citation>
    <scope>NUCLEOTIDE SEQUENCE [LARGE SCALE GENOMIC DNA]</scope>
    <source>
        <strain evidence="10 11">CBS 131958</strain>
    </source>
</reference>
<dbReference type="GO" id="GO:0006357">
    <property type="term" value="P:regulation of transcription by RNA polymerase II"/>
    <property type="evidence" value="ECO:0007669"/>
    <property type="project" value="InterPro"/>
</dbReference>
<evidence type="ECO:0000313" key="10">
    <source>
        <dbReference type="EMBL" id="KPI44250.1"/>
    </source>
</evidence>
<keyword evidence="8" id="KW-0175">Coiled coil</keyword>
<feature type="region of interest" description="Disordered" evidence="9">
    <location>
        <begin position="46"/>
        <end position="79"/>
    </location>
</feature>
<accession>A0A0N1H9G4</accession>
<sequence length="221" mass="24369">MPSATSPPLPEAATTHPDIPAFPSASVFTFIPDIFSLLSRLQKSQQARQHPNGVSTSPLAAAPTTSPALTTTTSNEASQPLELKDLPAALYPLKQRIQKAREAVTVGMVDVDRSIDEQEREIRELEVRCTLLKGRLTLEAELARLAEFIAGQDLELDFNFNFPMTGDDARPDCRPSLEAVTADQQQAYEATPFPLHFHPDVQPPVLGFDPNTIQYNFEPFD</sequence>